<dbReference type="Gene3D" id="3.90.176.10">
    <property type="entry name" value="Toxin ADP-ribosyltransferase, Chain A, domain 1"/>
    <property type="match status" value="1"/>
</dbReference>
<gene>
    <name evidence="2" type="ORF">LY90DRAFT_501211</name>
</gene>
<evidence type="ECO:0000256" key="1">
    <source>
        <dbReference type="SAM" id="Phobius"/>
    </source>
</evidence>
<protein>
    <submittedName>
        <fullName evidence="2">Uncharacterized protein</fullName>
    </submittedName>
</protein>
<proteinExistence type="predicted"/>
<keyword evidence="3" id="KW-1185">Reference proteome</keyword>
<dbReference type="PROSITE" id="PS51996">
    <property type="entry name" value="TR_MART"/>
    <property type="match status" value="1"/>
</dbReference>
<accession>A0A1Y2F337</accession>
<evidence type="ECO:0000313" key="2">
    <source>
        <dbReference type="EMBL" id="ORY77894.1"/>
    </source>
</evidence>
<keyword evidence="1" id="KW-0812">Transmembrane</keyword>
<dbReference type="OrthoDB" id="423533at2759"/>
<reference evidence="2 3" key="1">
    <citation type="submission" date="2016-08" db="EMBL/GenBank/DDBJ databases">
        <title>A Parts List for Fungal Cellulosomes Revealed by Comparative Genomics.</title>
        <authorList>
            <consortium name="DOE Joint Genome Institute"/>
            <person name="Haitjema C.H."/>
            <person name="Gilmore S.P."/>
            <person name="Henske J.K."/>
            <person name="Solomon K.V."/>
            <person name="De Groot R."/>
            <person name="Kuo A."/>
            <person name="Mondo S.J."/>
            <person name="Salamov A.A."/>
            <person name="Labutti K."/>
            <person name="Zhao Z."/>
            <person name="Chiniquy J."/>
            <person name="Barry K."/>
            <person name="Brewer H.M."/>
            <person name="Purvine S.O."/>
            <person name="Wright A.T."/>
            <person name="Boxma B."/>
            <person name="Van Alen T."/>
            <person name="Hackstein J.H."/>
            <person name="Baker S.E."/>
            <person name="Grigoriev I.V."/>
            <person name="O'Malley M.A."/>
        </authorList>
    </citation>
    <scope>NUCLEOTIDE SEQUENCE [LARGE SCALE GENOMIC DNA]</scope>
    <source>
        <strain evidence="2 3">G1</strain>
    </source>
</reference>
<keyword evidence="1" id="KW-1133">Transmembrane helix</keyword>
<dbReference type="EMBL" id="MCOG01000018">
    <property type="protein sequence ID" value="ORY77894.1"/>
    <property type="molecule type" value="Genomic_DNA"/>
</dbReference>
<keyword evidence="1" id="KW-0472">Membrane</keyword>
<organism evidence="2 3">
    <name type="scientific">Neocallimastix californiae</name>
    <dbReference type="NCBI Taxonomy" id="1754190"/>
    <lineage>
        <taxon>Eukaryota</taxon>
        <taxon>Fungi</taxon>
        <taxon>Fungi incertae sedis</taxon>
        <taxon>Chytridiomycota</taxon>
        <taxon>Chytridiomycota incertae sedis</taxon>
        <taxon>Neocallimastigomycetes</taxon>
        <taxon>Neocallimastigales</taxon>
        <taxon>Neocallimastigaceae</taxon>
        <taxon>Neocallimastix</taxon>
    </lineage>
</organism>
<name>A0A1Y2F337_9FUNG</name>
<sequence>MKPKTNFIKIFLFIQIICLPIIAYTFPSQSLYLLSNKLRSYIKTFKKVSNNFLEILKEKDTSFYDKKYHNYPYLSGFEFAARLYTKDTKNSGLINSNLMTDIKSWIYCLHEPLTSSYSLYDYYKVDENTVVYRGIKRKIPKDWYVGERLYFAGFTSTSLDSKIAENFKKGIFDTSYNDKYSESLLIITIKNNGIDDNSQYCKNIHEISQYKYEKEILITAFSLFEITKIDRKNKIAYLDCLGIDYCKNSVSAYKASISSNLDDGEIEICDYDIIDIDNDDEILDDNETTDYM</sequence>
<comment type="caution">
    <text evidence="2">The sequence shown here is derived from an EMBL/GenBank/DDBJ whole genome shotgun (WGS) entry which is preliminary data.</text>
</comment>
<dbReference type="Proteomes" id="UP000193920">
    <property type="component" value="Unassembled WGS sequence"/>
</dbReference>
<evidence type="ECO:0000313" key="3">
    <source>
        <dbReference type="Proteomes" id="UP000193920"/>
    </source>
</evidence>
<dbReference type="AlphaFoldDB" id="A0A1Y2F337"/>
<feature type="transmembrane region" description="Helical" evidence="1">
    <location>
        <begin position="7"/>
        <end position="26"/>
    </location>
</feature>
<dbReference type="SUPFAM" id="SSF56399">
    <property type="entry name" value="ADP-ribosylation"/>
    <property type="match status" value="1"/>
</dbReference>